<dbReference type="Pfam" id="PF08751">
    <property type="entry name" value="TrwC"/>
    <property type="match status" value="1"/>
</dbReference>
<feature type="domain" description="TraI 2B/2B-like" evidence="3">
    <location>
        <begin position="667"/>
        <end position="744"/>
    </location>
</feature>
<feature type="domain" description="Toprim" evidence="2">
    <location>
        <begin position="1786"/>
        <end position="1877"/>
    </location>
</feature>
<dbReference type="Pfam" id="PF13362">
    <property type="entry name" value="Toprim_3"/>
    <property type="match status" value="1"/>
</dbReference>
<evidence type="ECO:0000313" key="6">
    <source>
        <dbReference type="Proteomes" id="UP000054908"/>
    </source>
</evidence>
<evidence type="ECO:0000259" key="4">
    <source>
        <dbReference type="Pfam" id="PF23639"/>
    </source>
</evidence>
<name>A0A0W0VZ31_9GAMM</name>
<organism evidence="5 6">
    <name type="scientific">Legionella maceachernii</name>
    <dbReference type="NCBI Taxonomy" id="466"/>
    <lineage>
        <taxon>Bacteria</taxon>
        <taxon>Pseudomonadati</taxon>
        <taxon>Pseudomonadota</taxon>
        <taxon>Gammaproteobacteria</taxon>
        <taxon>Legionellales</taxon>
        <taxon>Legionellaceae</taxon>
        <taxon>Legionella</taxon>
    </lineage>
</organism>
<dbReference type="STRING" id="466.Lmac_2273"/>
<dbReference type="InterPro" id="IPR014862">
    <property type="entry name" value="TrwC"/>
</dbReference>
<proteinExistence type="predicted"/>
<protein>
    <submittedName>
        <fullName evidence="5">Putative conjugative transfer protein TraI</fullName>
    </submittedName>
</protein>
<dbReference type="SUPFAM" id="SSF52540">
    <property type="entry name" value="P-loop containing nucleoside triphosphate hydrolases"/>
    <property type="match status" value="2"/>
</dbReference>
<dbReference type="NCBIfam" id="NF041492">
    <property type="entry name" value="MobF"/>
    <property type="match status" value="1"/>
</dbReference>
<dbReference type="SUPFAM" id="SSF55464">
    <property type="entry name" value="Origin of replication-binding domain, RBD-like"/>
    <property type="match status" value="1"/>
</dbReference>
<gene>
    <name evidence="5" type="ORF">Lmac_2273</name>
</gene>
<keyword evidence="6" id="KW-1185">Reference proteome</keyword>
<dbReference type="OrthoDB" id="1634048at2"/>
<dbReference type="Pfam" id="PF23639">
    <property type="entry name" value="DUF7146"/>
    <property type="match status" value="1"/>
</dbReference>
<dbReference type="InterPro" id="IPR055570">
    <property type="entry name" value="DUF7146"/>
</dbReference>
<comment type="caution">
    <text evidence="5">The sequence shown here is derived from an EMBL/GenBank/DDBJ whole genome shotgun (WGS) entry which is preliminary data.</text>
</comment>
<dbReference type="NCBIfam" id="TIGR02686">
    <property type="entry name" value="relax_trwC"/>
    <property type="match status" value="1"/>
</dbReference>
<dbReference type="Pfam" id="PF18340">
    <property type="entry name" value="TraI_2B"/>
    <property type="match status" value="1"/>
</dbReference>
<dbReference type="Gene3D" id="3.40.50.300">
    <property type="entry name" value="P-loop containing nucleotide triphosphate hydrolases"/>
    <property type="match status" value="1"/>
</dbReference>
<evidence type="ECO:0000313" key="5">
    <source>
        <dbReference type="EMBL" id="KTD25295.1"/>
    </source>
</evidence>
<dbReference type="Pfam" id="PF13604">
    <property type="entry name" value="AAA_30"/>
    <property type="match status" value="1"/>
</dbReference>
<feature type="domain" description="DUF7146" evidence="4">
    <location>
        <begin position="1676"/>
        <end position="1774"/>
    </location>
</feature>
<accession>A0A0W0VZ31</accession>
<dbReference type="EMBL" id="LNYL01000045">
    <property type="protein sequence ID" value="KTD25295.1"/>
    <property type="molecule type" value="Genomic_DNA"/>
</dbReference>
<dbReference type="Proteomes" id="UP000054908">
    <property type="component" value="Unassembled WGS sequence"/>
</dbReference>
<dbReference type="PATRIC" id="fig|466.6.peg.2414"/>
<dbReference type="NCBIfam" id="TIGR02760">
    <property type="entry name" value="TraI_TIGR"/>
    <property type="match status" value="1"/>
</dbReference>
<feature type="domain" description="TrwC relaxase" evidence="1">
    <location>
        <begin position="15"/>
        <end position="291"/>
    </location>
</feature>
<evidence type="ECO:0000259" key="1">
    <source>
        <dbReference type="Pfam" id="PF08751"/>
    </source>
</evidence>
<dbReference type="InterPro" id="IPR040668">
    <property type="entry name" value="TraI_2B"/>
</dbReference>
<dbReference type="InterPro" id="IPR006171">
    <property type="entry name" value="TOPRIM_dom"/>
</dbReference>
<dbReference type="InterPro" id="IPR014129">
    <property type="entry name" value="Conjug_relaxase_TraI"/>
</dbReference>
<evidence type="ECO:0000259" key="3">
    <source>
        <dbReference type="Pfam" id="PF18340"/>
    </source>
</evidence>
<dbReference type="RefSeq" id="WP_058452997.1">
    <property type="nucleotide sequence ID" value="NZ_CAAAIB010000012.1"/>
</dbReference>
<dbReference type="InterPro" id="IPR034154">
    <property type="entry name" value="TOPRIM_DnaG/twinkle"/>
</dbReference>
<dbReference type="CDD" id="cd01029">
    <property type="entry name" value="TOPRIM_primases"/>
    <property type="match status" value="1"/>
</dbReference>
<dbReference type="InterPro" id="IPR027417">
    <property type="entry name" value="P-loop_NTPase"/>
</dbReference>
<reference evidence="5 6" key="1">
    <citation type="submission" date="2015-11" db="EMBL/GenBank/DDBJ databases">
        <title>Genomic analysis of 38 Legionella species identifies large and diverse effector repertoires.</title>
        <authorList>
            <person name="Burstein D."/>
            <person name="Amaro F."/>
            <person name="Zusman T."/>
            <person name="Lifshitz Z."/>
            <person name="Cohen O."/>
            <person name="Gilbert J.A."/>
            <person name="Pupko T."/>
            <person name="Shuman H.A."/>
            <person name="Segal G."/>
        </authorList>
    </citation>
    <scope>NUCLEOTIDE SEQUENCE [LARGE SCALE GENOMIC DNA]</scope>
    <source>
        <strain evidence="5 6">PX-1-G2-E2</strain>
    </source>
</reference>
<dbReference type="InterPro" id="IPR014059">
    <property type="entry name" value="TraI/TrwC_relax"/>
</dbReference>
<sequence>MLSLRVKPIKKPGYYFDQENYYFTNQLVTQWVGLSAARQNLSGEVNVNTLESLVGGELPSGDVIKGLKSATGEMNRRGGYDLTFSAPKSVSYLGLVCEHKEFIDLHLNAVKTVLKLIEKEAAQARKSGKEGMEYEKTGNLCFAAILHDTSRELDPQLHVHALLMNFTERLDGKWRALASDISRNNGTMEWIMDNQIFLGLVYRSEMALGLKEMGLEIEHTGDAHGLFEIKHFDKALLEQISKRRAQVEEHIKGMHSNSLKAYDRATLDSRKSKEMVSPEELRTRWSAESEALGVNPATYLATLKEKTKVSHTPKETMSNNQELDRSVLDAIAHLEEKKLTFTYQEVLQTSLYFSLGEQGFEALMARIDKEIDAQNLIALNTENSSFTTSTLINKEQELIKKIVNFTPQKKGLERNTDKVCKLTDNESIQKAVTQALFNKEGVVRIKQQSATSRELLSTLIDYSQDSKKIRILCPSAYSARTMNKDMTQSAPTLWQWILSIGKQDLCETVAGFNYRHRSEHKLPFFNSKKEREVLIVDESQRLTPDEMNTLLSIADKRSAKVILLEKSQSLSGFKSDIPDLLNKACIKTFEIDDRKAPTTNINLIEEKTIEGRILKTAQMYSNLPLNQRQNTKVLTVSKLEAKEVNEAIRKQLKEHGEISVDEKSINTLTPMSLTLSEKKLAKSYQPDWVLIQNTRTESKKFTVIGVNEKDNQLIVRNHNGVRSQLAAKNITDSTQVYEQTPLSVGIGDQLIATGSLSFEGLKIGNQYEVTAFTRHGIKIKDGKRTIHLITSNEKHFPLSHAYAKTIYSDDFKPVKQTIMTLPAYALKQNTMSVLCESSKEELMIITDDVDKANRFAMKTAAKSSAISLTLNAAKTNHGAQIIDHRTTTDLLTSLEQALTILTSEKPQKSDAEKALNFAIAHLSEREAAFTRSDLLKVALTQAIGKAGLNELNNVLDKVMTNGDLISGGNEILTTKEAVAFEESIIKNVKAGINTIKPLMSGDEARKQLEPTHLTKGQKEACELITTTTDQFIMIQGYAGTGKTTMTRSAIDTIRHVQSMTHEEVKLIAVAPTHQAVKEMRALGIEAQTLKSFLIEQEQEATLSKETLVLLDESSMVSNRDCASLIQKIHDSGARCTMLGDISQHQSIESGKPSKILIQEGSIKVACMDDLVRQQVIEYKKAIETLITGDIDKALAQLANQPLDSITRTKADSPYHNMTSSIIETGHSTQAYLQQEHTQQESREPFQEELKEKSPIEMAVGDYLSRTPACRDNTIVIIHENKKREVANGLIRNALMKESTIGLENKEFPRLLSTNYTTAELYYCETYRDCLKKKEEYFLKKGEHYFKVVSVDEAAKVVVLNDTKGNKCLFVPEKENKDWKIELFQSMPGRVSVGEKIHFKKSDKTLGRFANERVQVTEVNNESFTVKDSSGVAHVLEKKQMKDSHWDYSYTATSYSIQGASSPFVIGVAETKNAQVNHLRSFYIMVTRGSLHAMIYTDDHKKLRKQLRVTPEKTSALESLGLLHTPIKSKTPNEQPKSLKPMHGMPKIKNQEPRYDANMLSQNLSDQAELVIESLLGEPNRALSSKTEYRYGTKGSLSICLSGEKRGVWHNFETKEKGNMLHLIQKTLNLNFKESLEYAAKLTGDDLKERIKLASKNPNKIQAIDSDKKRKTLDYGLQLARESKPISGTIAERYLKEIRKIHNVSGENIRFHPHVYTKDTEEVRYRPALLNIARDKDNKVACVEAVYLDNDTANQAIMKIKPKKSYGLKAGAGVILNEGKGHESVTYIAEGVETGLSIRDAVQNERVIATLGKENFVNIDMALLTDKIVICMDNDGKPIKEDRVIIQTIERLKQHGKTVEIAIPLHQKDFNDVNKSGGIQGVVDTLNKAVSVDKLIGIPNKTDLNQDQIKKCLDIISRQMNLEIPEIKNNSIDKLKTLQREEMEIY</sequence>
<evidence type="ECO:0000259" key="2">
    <source>
        <dbReference type="Pfam" id="PF13362"/>
    </source>
</evidence>
<dbReference type="CDD" id="cd17933">
    <property type="entry name" value="DEXSc_RecD-like"/>
    <property type="match status" value="1"/>
</dbReference>